<proteinExistence type="predicted"/>
<sequence>MDKNTMPVMETRSDQPEKKPGCWMRFKSLFEDRGFDLEYEYTSHQPRTVPVLGENQTEEGYRKLEDRKLSEKTISSAVTSTTVMDGELSGVINFYEQFATLGDDDKNDDQWRRNSTYKKRVSMRPSLFLTNIAEEEGDEIEVSAAFVSLTHT</sequence>
<dbReference type="EMBL" id="JTDY01002171">
    <property type="protein sequence ID" value="KOB71962.1"/>
    <property type="molecule type" value="Genomic_DNA"/>
</dbReference>
<accession>A0A0L7L8Y6</accession>
<reference evidence="1 2" key="1">
    <citation type="journal article" date="2015" name="Genome Biol. Evol.">
        <title>The genome of winter moth (Operophtera brumata) provides a genomic perspective on sexual dimorphism and phenology.</title>
        <authorList>
            <person name="Derks M.F."/>
            <person name="Smit S."/>
            <person name="Salis L."/>
            <person name="Schijlen E."/>
            <person name="Bossers A."/>
            <person name="Mateman C."/>
            <person name="Pijl A.S."/>
            <person name="de Ridder D."/>
            <person name="Groenen M.A."/>
            <person name="Visser M.E."/>
            <person name="Megens H.J."/>
        </authorList>
    </citation>
    <scope>NUCLEOTIDE SEQUENCE [LARGE SCALE GENOMIC DNA]</scope>
    <source>
        <strain evidence="1">WM2013NL</strain>
        <tissue evidence="1">Head and thorax</tissue>
    </source>
</reference>
<organism evidence="1 2">
    <name type="scientific">Operophtera brumata</name>
    <name type="common">Winter moth</name>
    <name type="synonym">Phalaena brumata</name>
    <dbReference type="NCBI Taxonomy" id="104452"/>
    <lineage>
        <taxon>Eukaryota</taxon>
        <taxon>Metazoa</taxon>
        <taxon>Ecdysozoa</taxon>
        <taxon>Arthropoda</taxon>
        <taxon>Hexapoda</taxon>
        <taxon>Insecta</taxon>
        <taxon>Pterygota</taxon>
        <taxon>Neoptera</taxon>
        <taxon>Endopterygota</taxon>
        <taxon>Lepidoptera</taxon>
        <taxon>Glossata</taxon>
        <taxon>Ditrysia</taxon>
        <taxon>Geometroidea</taxon>
        <taxon>Geometridae</taxon>
        <taxon>Larentiinae</taxon>
        <taxon>Operophtera</taxon>
    </lineage>
</organism>
<dbReference type="AlphaFoldDB" id="A0A0L7L8Y6"/>
<gene>
    <name evidence="1" type="ORF">OBRU01_12288</name>
</gene>
<protein>
    <submittedName>
        <fullName evidence="1">Putative acetolacte synthase III small subunit</fullName>
    </submittedName>
</protein>
<name>A0A0L7L8Y6_OPEBR</name>
<comment type="caution">
    <text evidence="1">The sequence shown here is derived from an EMBL/GenBank/DDBJ whole genome shotgun (WGS) entry which is preliminary data.</text>
</comment>
<keyword evidence="2" id="KW-1185">Reference proteome</keyword>
<evidence type="ECO:0000313" key="2">
    <source>
        <dbReference type="Proteomes" id="UP000037510"/>
    </source>
</evidence>
<dbReference type="Proteomes" id="UP000037510">
    <property type="component" value="Unassembled WGS sequence"/>
</dbReference>
<evidence type="ECO:0000313" key="1">
    <source>
        <dbReference type="EMBL" id="KOB71962.1"/>
    </source>
</evidence>